<keyword evidence="7" id="KW-0238">DNA-binding</keyword>
<dbReference type="GO" id="GO:0000785">
    <property type="term" value="C:chromatin"/>
    <property type="evidence" value="ECO:0007669"/>
    <property type="project" value="TreeGrafter"/>
</dbReference>
<keyword evidence="8" id="KW-0010">Activator</keyword>
<evidence type="ECO:0000256" key="2">
    <source>
        <dbReference type="ARBA" id="ARBA00022723"/>
    </source>
</evidence>
<feature type="region of interest" description="Disordered" evidence="12">
    <location>
        <begin position="545"/>
        <end position="567"/>
    </location>
</feature>
<accession>A0A812C9H7</accession>
<keyword evidence="2" id="KW-0479">Metal-binding</keyword>
<feature type="domain" description="C2H2-type" evidence="13">
    <location>
        <begin position="201"/>
        <end position="230"/>
    </location>
</feature>
<keyword evidence="5" id="KW-0862">Zinc</keyword>
<dbReference type="Pfam" id="PF00096">
    <property type="entry name" value="zf-C2H2"/>
    <property type="match status" value="3"/>
</dbReference>
<dbReference type="GO" id="GO:0008270">
    <property type="term" value="F:zinc ion binding"/>
    <property type="evidence" value="ECO:0007669"/>
    <property type="project" value="UniProtKB-KW"/>
</dbReference>
<feature type="domain" description="C2H2-type" evidence="13">
    <location>
        <begin position="171"/>
        <end position="200"/>
    </location>
</feature>
<feature type="domain" description="C2H2-type" evidence="13">
    <location>
        <begin position="231"/>
        <end position="260"/>
    </location>
</feature>
<dbReference type="GO" id="GO:0031519">
    <property type="term" value="C:PcG protein complex"/>
    <property type="evidence" value="ECO:0007669"/>
    <property type="project" value="TreeGrafter"/>
</dbReference>
<dbReference type="InterPro" id="IPR013087">
    <property type="entry name" value="Znf_C2H2_type"/>
</dbReference>
<sequence>MTASDNSNNYVLINLQELQDKVWNEMGTPFLVLTNNEKGNVEAKVLYNTSSVGLIKLPASGANIHTVAQSSVMVQPTNKAVKQPPKTLIRVSSEQTNSVSKTEAPTQTCLESKQLLSTFASCVSTTPTTAVNTVSVALGTEQVPTGCTKTFPTVGYKKYNQQTSQGTQRSLECSFEGCGRKFSWPAHLKYHQMTHTGERQYACTSDGCLKTFYTSQRLAVHIRTHTGEKPFKCQEEGCEKAFTTAGNLKNHIRVHTGERPFVCNYMDCSRSFAEYSSLRKHKLVHTGEKPFICDECGKSFSQSGSRTVHIKRHHGIGAKKGKEGGGGGTQQQQQHPPNQNDCALDKKGTNIFILRNGVEEHEGIMQYQDFPGGESVVFSQDMSDHVVTVTTQPYAAEERVISDQIVTVTSHPSAPEETQDRENIDMSQEILSSEMLPGDSLNRVSLSSNSANVMVLSQPQEMVSLGSSSNNTSTYHTTHASSQGTDDIVYENDLLENDLEHKEMSATMGHHILTISASLSPQQELAEETASLLHSAKEVTLDPMMASDEEEDEDALSIGIQQHTKVD</sequence>
<keyword evidence="15" id="KW-1185">Reference proteome</keyword>
<feature type="domain" description="C2H2-type" evidence="13">
    <location>
        <begin position="291"/>
        <end position="318"/>
    </location>
</feature>
<dbReference type="FunFam" id="3.30.160.60:FF:002169">
    <property type="entry name" value="Zgc:174573"/>
    <property type="match status" value="1"/>
</dbReference>
<name>A0A812C9H7_ACAPH</name>
<dbReference type="PANTHER" id="PTHR14003:SF24">
    <property type="entry name" value="ZINC FINGER PROTEIN 410"/>
    <property type="match status" value="1"/>
</dbReference>
<dbReference type="GO" id="GO:0005667">
    <property type="term" value="C:transcription regulator complex"/>
    <property type="evidence" value="ECO:0007669"/>
    <property type="project" value="TreeGrafter"/>
</dbReference>
<evidence type="ECO:0000313" key="14">
    <source>
        <dbReference type="EMBL" id="CAE1256492.1"/>
    </source>
</evidence>
<evidence type="ECO:0000256" key="5">
    <source>
        <dbReference type="ARBA" id="ARBA00022833"/>
    </source>
</evidence>
<keyword evidence="3" id="KW-0677">Repeat</keyword>
<dbReference type="GO" id="GO:0000978">
    <property type="term" value="F:RNA polymerase II cis-regulatory region sequence-specific DNA binding"/>
    <property type="evidence" value="ECO:0007669"/>
    <property type="project" value="TreeGrafter"/>
</dbReference>
<dbReference type="AlphaFoldDB" id="A0A812C9H7"/>
<dbReference type="SMART" id="SM00355">
    <property type="entry name" value="ZnF_C2H2"/>
    <property type="match status" value="5"/>
</dbReference>
<evidence type="ECO:0000259" key="13">
    <source>
        <dbReference type="PROSITE" id="PS50157"/>
    </source>
</evidence>
<evidence type="ECO:0000313" key="15">
    <source>
        <dbReference type="Proteomes" id="UP000597762"/>
    </source>
</evidence>
<reference evidence="14" key="1">
    <citation type="submission" date="2021-01" db="EMBL/GenBank/DDBJ databases">
        <authorList>
            <person name="Li R."/>
            <person name="Bekaert M."/>
        </authorList>
    </citation>
    <scope>NUCLEOTIDE SEQUENCE</scope>
    <source>
        <strain evidence="14">Farmed</strain>
    </source>
</reference>
<keyword evidence="6" id="KW-0805">Transcription regulation</keyword>
<evidence type="ECO:0000256" key="8">
    <source>
        <dbReference type="ARBA" id="ARBA00023159"/>
    </source>
</evidence>
<dbReference type="Proteomes" id="UP000597762">
    <property type="component" value="Unassembled WGS sequence"/>
</dbReference>
<dbReference type="FunFam" id="3.30.160.60:FF:000071">
    <property type="entry name" value="Putative zinc finger protein 143"/>
    <property type="match status" value="1"/>
</dbReference>
<dbReference type="PROSITE" id="PS50157">
    <property type="entry name" value="ZINC_FINGER_C2H2_2"/>
    <property type="match status" value="5"/>
</dbReference>
<dbReference type="FunFam" id="3.30.160.60:FF:000125">
    <property type="entry name" value="Putative zinc finger protein 143"/>
    <property type="match status" value="2"/>
</dbReference>
<evidence type="ECO:0000256" key="10">
    <source>
        <dbReference type="ARBA" id="ARBA00023242"/>
    </source>
</evidence>
<dbReference type="GO" id="GO:0000981">
    <property type="term" value="F:DNA-binding transcription factor activity, RNA polymerase II-specific"/>
    <property type="evidence" value="ECO:0007669"/>
    <property type="project" value="TreeGrafter"/>
</dbReference>
<dbReference type="SUPFAM" id="SSF57667">
    <property type="entry name" value="beta-beta-alpha zinc fingers"/>
    <property type="match status" value="3"/>
</dbReference>
<evidence type="ECO:0000256" key="11">
    <source>
        <dbReference type="PROSITE-ProRule" id="PRU00042"/>
    </source>
</evidence>
<comment type="caution">
    <text evidence="14">The sequence shown here is derived from an EMBL/GenBank/DDBJ whole genome shotgun (WGS) entry which is preliminary data.</text>
</comment>
<dbReference type="InterPro" id="IPR036236">
    <property type="entry name" value="Znf_C2H2_sf"/>
</dbReference>
<dbReference type="PROSITE" id="PS00028">
    <property type="entry name" value="ZINC_FINGER_C2H2_1"/>
    <property type="match status" value="5"/>
</dbReference>
<dbReference type="Gene3D" id="3.30.160.60">
    <property type="entry name" value="Classic Zinc Finger"/>
    <property type="match status" value="5"/>
</dbReference>
<evidence type="ECO:0000256" key="12">
    <source>
        <dbReference type="SAM" id="MobiDB-lite"/>
    </source>
</evidence>
<evidence type="ECO:0000256" key="4">
    <source>
        <dbReference type="ARBA" id="ARBA00022771"/>
    </source>
</evidence>
<organism evidence="14 15">
    <name type="scientific">Acanthosepion pharaonis</name>
    <name type="common">Pharaoh cuttlefish</name>
    <name type="synonym">Sepia pharaonis</name>
    <dbReference type="NCBI Taxonomy" id="158019"/>
    <lineage>
        <taxon>Eukaryota</taxon>
        <taxon>Metazoa</taxon>
        <taxon>Spiralia</taxon>
        <taxon>Lophotrochozoa</taxon>
        <taxon>Mollusca</taxon>
        <taxon>Cephalopoda</taxon>
        <taxon>Coleoidea</taxon>
        <taxon>Decapodiformes</taxon>
        <taxon>Sepiida</taxon>
        <taxon>Sepiina</taxon>
        <taxon>Sepiidae</taxon>
        <taxon>Acanthosepion</taxon>
    </lineage>
</organism>
<evidence type="ECO:0000256" key="6">
    <source>
        <dbReference type="ARBA" id="ARBA00023015"/>
    </source>
</evidence>
<proteinExistence type="predicted"/>
<keyword evidence="10" id="KW-0539">Nucleus</keyword>
<dbReference type="OrthoDB" id="6077919at2759"/>
<dbReference type="FunFam" id="3.30.160.60:FF:000072">
    <property type="entry name" value="zinc finger protein 143 isoform X1"/>
    <property type="match status" value="1"/>
</dbReference>
<dbReference type="PANTHER" id="PTHR14003">
    <property type="entry name" value="TRANSCRIPTIONAL REPRESSOR PROTEIN YY"/>
    <property type="match status" value="1"/>
</dbReference>
<feature type="region of interest" description="Disordered" evidence="12">
    <location>
        <begin position="316"/>
        <end position="344"/>
    </location>
</feature>
<dbReference type="EMBL" id="CAHIKZ030001213">
    <property type="protein sequence ID" value="CAE1256492.1"/>
    <property type="molecule type" value="Genomic_DNA"/>
</dbReference>
<evidence type="ECO:0000256" key="9">
    <source>
        <dbReference type="ARBA" id="ARBA00023163"/>
    </source>
</evidence>
<gene>
    <name evidence="14" type="ORF">SPHA_30223</name>
</gene>
<keyword evidence="4 11" id="KW-0863">Zinc-finger</keyword>
<protein>
    <recommendedName>
        <fullName evidence="13">C2H2-type domain-containing protein</fullName>
    </recommendedName>
</protein>
<evidence type="ECO:0000256" key="7">
    <source>
        <dbReference type="ARBA" id="ARBA00023125"/>
    </source>
</evidence>
<keyword evidence="9" id="KW-0804">Transcription</keyword>
<feature type="domain" description="C2H2-type" evidence="13">
    <location>
        <begin position="261"/>
        <end position="290"/>
    </location>
</feature>
<comment type="subcellular location">
    <subcellularLocation>
        <location evidence="1">Nucleus</location>
    </subcellularLocation>
</comment>
<evidence type="ECO:0000256" key="1">
    <source>
        <dbReference type="ARBA" id="ARBA00004123"/>
    </source>
</evidence>
<evidence type="ECO:0000256" key="3">
    <source>
        <dbReference type="ARBA" id="ARBA00022737"/>
    </source>
</evidence>